<feature type="region of interest" description="Disordered" evidence="1">
    <location>
        <begin position="98"/>
        <end position="131"/>
    </location>
</feature>
<gene>
    <name evidence="2" type="ORF">F8B43_4924</name>
</gene>
<feature type="region of interest" description="Disordered" evidence="1">
    <location>
        <begin position="262"/>
        <end position="296"/>
    </location>
</feature>
<dbReference type="RefSeq" id="WP_152278679.1">
    <property type="nucleotide sequence ID" value="NZ_WEKV01000020.1"/>
</dbReference>
<feature type="compositionally biased region" description="Pro residues" evidence="1">
    <location>
        <begin position="102"/>
        <end position="119"/>
    </location>
</feature>
<protein>
    <submittedName>
        <fullName evidence="2">Uncharacterized protein</fullName>
    </submittedName>
</protein>
<comment type="caution">
    <text evidence="2">The sequence shown here is derived from an EMBL/GenBank/DDBJ whole genome shotgun (WGS) entry which is preliminary data.</text>
</comment>
<evidence type="ECO:0000256" key="1">
    <source>
        <dbReference type="SAM" id="MobiDB-lite"/>
    </source>
</evidence>
<feature type="compositionally biased region" description="Low complexity" evidence="1">
    <location>
        <begin position="262"/>
        <end position="272"/>
    </location>
</feature>
<reference evidence="2 3" key="1">
    <citation type="submission" date="2019-10" db="EMBL/GenBank/DDBJ databases">
        <title>Draft Genome Sequence of the Caffeine Degrading Methylotroph Methylorubrum populi PINKEL.</title>
        <authorList>
            <person name="Dawson S.C."/>
            <person name="Zhang X."/>
            <person name="Wright M.E."/>
            <person name="Sharma G."/>
            <person name="Langner J.T."/>
            <person name="Ditty J.L."/>
            <person name="Subuyuj G.A."/>
        </authorList>
    </citation>
    <scope>NUCLEOTIDE SEQUENCE [LARGE SCALE GENOMIC DNA]</scope>
    <source>
        <strain evidence="2 3">Pinkel</strain>
    </source>
</reference>
<feature type="region of interest" description="Disordered" evidence="1">
    <location>
        <begin position="41"/>
        <end position="68"/>
    </location>
</feature>
<dbReference type="Proteomes" id="UP000469949">
    <property type="component" value="Unassembled WGS sequence"/>
</dbReference>
<sequence length="368" mass="38145">MYAYPNAVTSRPMFDAIRQRLGHGTIGIASGFPQEFEVASLDASQPASTPSAGLPDPTASNRAPYGAVTVPMPPPRPSYGFDEKANIPDTDAKPIIAAPQPGAAPPAMPLPAAPAPATAPSPVANGPAAGKEAGGSDFMKAWQALGESGIGDQGLALAAGLLSAPGTTGWARAFDLMGRAGTTKASTDLARTELALKQRKLAQETGALKGNAAIIKRAFPNLTDEEAAAQGSNSTAVSEALKILRDPNHGRENDPAVIRARAQAQAEGAAAGKPEKAKWRQVQTPDGGTMLYNEDDPTQNQMLVQGQPVRPATEEELQRFGIAPGQGVKMTAKDGPVAIGTPPRPQAQTFERPDGTKETRVLNSRTGQ</sequence>
<dbReference type="EMBL" id="WEKV01000020">
    <property type="protein sequence ID" value="KAB7782169.1"/>
    <property type="molecule type" value="Genomic_DNA"/>
</dbReference>
<evidence type="ECO:0000313" key="3">
    <source>
        <dbReference type="Proteomes" id="UP000469949"/>
    </source>
</evidence>
<accession>A0A833J121</accession>
<feature type="region of interest" description="Disordered" evidence="1">
    <location>
        <begin position="326"/>
        <end position="368"/>
    </location>
</feature>
<feature type="compositionally biased region" description="Polar residues" evidence="1">
    <location>
        <begin position="42"/>
        <end position="51"/>
    </location>
</feature>
<dbReference type="AlphaFoldDB" id="A0A833J121"/>
<organism evidence="2 3">
    <name type="scientific">Methylorubrum populi</name>
    <dbReference type="NCBI Taxonomy" id="223967"/>
    <lineage>
        <taxon>Bacteria</taxon>
        <taxon>Pseudomonadati</taxon>
        <taxon>Pseudomonadota</taxon>
        <taxon>Alphaproteobacteria</taxon>
        <taxon>Hyphomicrobiales</taxon>
        <taxon>Methylobacteriaceae</taxon>
        <taxon>Methylorubrum</taxon>
    </lineage>
</organism>
<evidence type="ECO:0000313" key="2">
    <source>
        <dbReference type="EMBL" id="KAB7782169.1"/>
    </source>
</evidence>
<name>A0A833J121_9HYPH</name>
<feature type="compositionally biased region" description="Basic and acidic residues" evidence="1">
    <location>
        <begin position="351"/>
        <end position="360"/>
    </location>
</feature>
<proteinExistence type="predicted"/>